<proteinExistence type="predicted"/>
<accession>A0ABN7JGD5</accession>
<evidence type="ECO:0000313" key="2">
    <source>
        <dbReference type="EMBL" id="CAD7026560.1"/>
    </source>
</evidence>
<protein>
    <submittedName>
        <fullName evidence="2">HK97 family phage protein</fullName>
    </submittedName>
</protein>
<dbReference type="RefSeq" id="WP_142591546.1">
    <property type="nucleotide sequence ID" value="NZ_CABFWF030000002.1"/>
</dbReference>
<reference evidence="2 3" key="1">
    <citation type="submission" date="2020-11" db="EMBL/GenBank/DDBJ databases">
        <authorList>
            <person name="Lassalle F."/>
        </authorList>
    </citation>
    <scope>NUCLEOTIDE SEQUENCE [LARGE SCALE GENOMIC DNA]</scope>
    <source>
        <strain evidence="2 3">JC140</strain>
    </source>
</reference>
<dbReference type="Proteomes" id="UP000606921">
    <property type="component" value="Unassembled WGS sequence"/>
</dbReference>
<dbReference type="Pfam" id="PF04883">
    <property type="entry name" value="HK97-gp10_like"/>
    <property type="match status" value="1"/>
</dbReference>
<dbReference type="NCBIfam" id="TIGR01725">
    <property type="entry name" value="phge_HK97_gp10"/>
    <property type="match status" value="1"/>
</dbReference>
<sequence length="142" mass="15535">MPRKNDGSLGNVLASMDRVKAEARAAVMESLLKGATHIAVTARTFAPVDSGDLRDSIEVTPPGTHTPPFSQPGGSRVAGETEVIITAGNEDVRYAHLQEYGTSNTEAQPFFWPAYRLNAQKVKRNAANLFKRRIKKAWKGQQ</sequence>
<gene>
    <name evidence="2" type="ORF">REJC140_02398</name>
</gene>
<keyword evidence="3" id="KW-1185">Reference proteome</keyword>
<evidence type="ECO:0000256" key="1">
    <source>
        <dbReference type="SAM" id="MobiDB-lite"/>
    </source>
</evidence>
<dbReference type="InterPro" id="IPR010064">
    <property type="entry name" value="HK97-gp10_tail"/>
</dbReference>
<dbReference type="EMBL" id="CABFWF030000002">
    <property type="protein sequence ID" value="CAD7026560.1"/>
    <property type="molecule type" value="Genomic_DNA"/>
</dbReference>
<name>A0ABN7JGD5_9HYPH</name>
<organism evidence="2 3">
    <name type="scientific">Pseudorhizobium endolithicum</name>
    <dbReference type="NCBI Taxonomy" id="1191678"/>
    <lineage>
        <taxon>Bacteria</taxon>
        <taxon>Pseudomonadati</taxon>
        <taxon>Pseudomonadota</taxon>
        <taxon>Alphaproteobacteria</taxon>
        <taxon>Hyphomicrobiales</taxon>
        <taxon>Rhizobiaceae</taxon>
        <taxon>Rhizobium/Agrobacterium group</taxon>
        <taxon>Pseudorhizobium</taxon>
    </lineage>
</organism>
<evidence type="ECO:0000313" key="3">
    <source>
        <dbReference type="Proteomes" id="UP000606921"/>
    </source>
</evidence>
<feature type="region of interest" description="Disordered" evidence="1">
    <location>
        <begin position="52"/>
        <end position="76"/>
    </location>
</feature>
<comment type="caution">
    <text evidence="2">The sequence shown here is derived from an EMBL/GenBank/DDBJ whole genome shotgun (WGS) entry which is preliminary data.</text>
</comment>